<evidence type="ECO:0000256" key="8">
    <source>
        <dbReference type="ARBA" id="ARBA00022982"/>
    </source>
</evidence>
<comment type="subcellular location">
    <subcellularLocation>
        <location evidence="1 13">Mitochondrion inner membrane</location>
        <topology evidence="1 13">Single-pass membrane protein</topology>
    </subcellularLocation>
</comment>
<dbReference type="GO" id="GO:0006122">
    <property type="term" value="P:mitochondrial electron transport, ubiquinol to cytochrome c"/>
    <property type="evidence" value="ECO:0007669"/>
    <property type="project" value="UniProtKB-UniRule"/>
</dbReference>
<evidence type="ECO:0000256" key="11">
    <source>
        <dbReference type="ARBA" id="ARBA00023136"/>
    </source>
</evidence>
<dbReference type="PANTHER" id="PTHR12119:SF2">
    <property type="entry name" value="CYTOCHROME B-C1 COMPLEX SUBUNIT 8"/>
    <property type="match status" value="1"/>
</dbReference>
<dbReference type="EnsemblMetazoa" id="SMAR010661-RA">
    <property type="protein sequence ID" value="SMAR010661-PA"/>
    <property type="gene ID" value="SMAR010661"/>
</dbReference>
<keyword evidence="8 13" id="KW-0249">Electron transport</keyword>
<dbReference type="GO" id="GO:0045275">
    <property type="term" value="C:respiratory chain complex III"/>
    <property type="evidence" value="ECO:0007669"/>
    <property type="project" value="UniProtKB-UniRule"/>
</dbReference>
<comment type="similarity">
    <text evidence="2 13">Belongs to the UQCRQ/QCR8 family.</text>
</comment>
<sequence length="82" mass="9605">MGLKFGELIKMRGIISFKLSPHEQNVLAGVFSQGIPNFLRRVKGQIFYIGPPFLFTYTLMSWATKDHDRRQRKDPSKYENEK</sequence>
<dbReference type="Gene3D" id="1.20.5.210">
    <property type="entry name" value="Cytochrome b-c1 complex subunit 8"/>
    <property type="match status" value="1"/>
</dbReference>
<evidence type="ECO:0000256" key="9">
    <source>
        <dbReference type="ARBA" id="ARBA00022989"/>
    </source>
</evidence>
<evidence type="ECO:0000256" key="6">
    <source>
        <dbReference type="ARBA" id="ARBA00022692"/>
    </source>
</evidence>
<evidence type="ECO:0000256" key="5">
    <source>
        <dbReference type="ARBA" id="ARBA00022660"/>
    </source>
</evidence>
<dbReference type="Proteomes" id="UP000014500">
    <property type="component" value="Unassembled WGS sequence"/>
</dbReference>
<evidence type="ECO:0000256" key="4">
    <source>
        <dbReference type="ARBA" id="ARBA00022448"/>
    </source>
</evidence>
<evidence type="ECO:0000256" key="3">
    <source>
        <dbReference type="ARBA" id="ARBA00016324"/>
    </source>
</evidence>
<evidence type="ECO:0000256" key="1">
    <source>
        <dbReference type="ARBA" id="ARBA00004434"/>
    </source>
</evidence>
<protein>
    <recommendedName>
        <fullName evidence="3 13">Cytochrome b-c1 complex subunit 8</fullName>
    </recommendedName>
    <alternativeName>
        <fullName evidence="13">Complex III subunit 8</fullName>
    </alternativeName>
</protein>
<comment type="function">
    <text evidence="13">Component of the ubiquinol-cytochrome c oxidoreductase, a multisubunit transmembrane complex that is part of the mitochondrial electron transport chain which drives oxidative phosphorylation. The complex plays an important role in the uptake of multiple carbon sources present in different host niches.</text>
</comment>
<dbReference type="HOGENOM" id="CLU_156007_2_0_1"/>
<dbReference type="Pfam" id="PF02939">
    <property type="entry name" value="UcrQ"/>
    <property type="match status" value="1"/>
</dbReference>
<dbReference type="PANTHER" id="PTHR12119">
    <property type="entry name" value="UBIQUINOL-CYTOCHROME C REDUCTASE COMPLEX UBIQUINONE-BINDING PROTEIN QP-C"/>
    <property type="match status" value="1"/>
</dbReference>
<keyword evidence="10 13" id="KW-0496">Mitochondrion</keyword>
<comment type="subunit">
    <text evidence="12 13">Component of the ubiquinol-cytochrome c oxidoreductase (cytochrome b-c1 complex, complex III, CIII), a multisubunit enzyme composed of 11 subunits. The complex is composed of 3 respiratory subunits cytochrome b, cytochrome c1 and Rieske protein UQCRFS1, 2 core protein subunits UQCRC1/QCR1 and UQCRC2/QCR2, and 6 low-molecular weight protein subunits UQCRH/QCR6, UQCRB/QCR7, UQCRQ/QCR8, UQCR10/QCR9, UQCR11/QCR10 and subunit 9, the cleavage product of Rieske protein UQCRFS1. The complex exists as an obligatory dimer and forms supercomplexes (SCs) in the inner mitochondrial membrane with NADH-ubiquinone oxidoreductase (complex I, CI) and cytochrome c oxidase (complex IV, CIV), resulting in different assemblies (supercomplex SCI(1)III(2)IV(1) and megacomplex MCI(2)III(2)IV(2)). Interacts with UQCC6.</text>
</comment>
<organism evidence="14 15">
    <name type="scientific">Strigamia maritima</name>
    <name type="common">European centipede</name>
    <name type="synonym">Geophilus maritimus</name>
    <dbReference type="NCBI Taxonomy" id="126957"/>
    <lineage>
        <taxon>Eukaryota</taxon>
        <taxon>Metazoa</taxon>
        <taxon>Ecdysozoa</taxon>
        <taxon>Arthropoda</taxon>
        <taxon>Myriapoda</taxon>
        <taxon>Chilopoda</taxon>
        <taxon>Pleurostigmophora</taxon>
        <taxon>Geophilomorpha</taxon>
        <taxon>Linotaeniidae</taxon>
        <taxon>Strigamia</taxon>
    </lineage>
</organism>
<dbReference type="SUPFAM" id="SSF81508">
    <property type="entry name" value="Ubiquinone-binding protein QP-C of cytochrome bc1 complex (Ubiquinol-cytochrome c reductase)"/>
    <property type="match status" value="1"/>
</dbReference>
<dbReference type="InterPro" id="IPR036642">
    <property type="entry name" value="Cyt_bc1_su8_sf"/>
</dbReference>
<evidence type="ECO:0000313" key="14">
    <source>
        <dbReference type="EnsemblMetazoa" id="SMAR010661-PA"/>
    </source>
</evidence>
<feature type="transmembrane region" description="Helical" evidence="13">
    <location>
        <begin position="46"/>
        <end position="63"/>
    </location>
</feature>
<evidence type="ECO:0000256" key="13">
    <source>
        <dbReference type="RuleBase" id="RU368118"/>
    </source>
</evidence>
<evidence type="ECO:0000256" key="10">
    <source>
        <dbReference type="ARBA" id="ARBA00023128"/>
    </source>
</evidence>
<keyword evidence="6 13" id="KW-0812">Transmembrane</keyword>
<dbReference type="GO" id="GO:0005743">
    <property type="term" value="C:mitochondrial inner membrane"/>
    <property type="evidence" value="ECO:0007669"/>
    <property type="project" value="UniProtKB-SubCell"/>
</dbReference>
<dbReference type="FunFam" id="1.20.5.210:FF:000001">
    <property type="entry name" value="Cytochrome b-c1 complex subunit 8"/>
    <property type="match status" value="1"/>
</dbReference>
<evidence type="ECO:0000256" key="7">
    <source>
        <dbReference type="ARBA" id="ARBA00022792"/>
    </source>
</evidence>
<keyword evidence="7 13" id="KW-0999">Mitochondrion inner membrane</keyword>
<keyword evidence="4 13" id="KW-0813">Transport</keyword>
<evidence type="ECO:0000256" key="12">
    <source>
        <dbReference type="ARBA" id="ARBA00047105"/>
    </source>
</evidence>
<keyword evidence="11 13" id="KW-0472">Membrane</keyword>
<dbReference type="AlphaFoldDB" id="T1JAA1"/>
<keyword evidence="9 13" id="KW-1133">Transmembrane helix</keyword>
<evidence type="ECO:0000313" key="15">
    <source>
        <dbReference type="Proteomes" id="UP000014500"/>
    </source>
</evidence>
<accession>T1JAA1</accession>
<dbReference type="eggNOG" id="KOG4116">
    <property type="taxonomic scope" value="Eukaryota"/>
</dbReference>
<reference evidence="15" key="1">
    <citation type="submission" date="2011-05" db="EMBL/GenBank/DDBJ databases">
        <authorList>
            <person name="Richards S.R."/>
            <person name="Qu J."/>
            <person name="Jiang H."/>
            <person name="Jhangiani S.N."/>
            <person name="Agravi P."/>
            <person name="Goodspeed R."/>
            <person name="Gross S."/>
            <person name="Mandapat C."/>
            <person name="Jackson L."/>
            <person name="Mathew T."/>
            <person name="Pu L."/>
            <person name="Thornton R."/>
            <person name="Saada N."/>
            <person name="Wilczek-Boney K.B."/>
            <person name="Lee S."/>
            <person name="Kovar C."/>
            <person name="Wu Y."/>
            <person name="Scherer S.E."/>
            <person name="Worley K.C."/>
            <person name="Muzny D.M."/>
            <person name="Gibbs R."/>
        </authorList>
    </citation>
    <scope>NUCLEOTIDE SEQUENCE</scope>
    <source>
        <strain evidence="15">Brora</strain>
    </source>
</reference>
<dbReference type="OMA" id="MWRRFKG"/>
<dbReference type="PhylomeDB" id="T1JAA1"/>
<reference evidence="14" key="2">
    <citation type="submission" date="2015-02" db="UniProtKB">
        <authorList>
            <consortium name="EnsemblMetazoa"/>
        </authorList>
    </citation>
    <scope>IDENTIFICATION</scope>
</reference>
<dbReference type="InterPro" id="IPR004205">
    <property type="entry name" value="Cyt_bc1_su8"/>
</dbReference>
<evidence type="ECO:0000256" key="2">
    <source>
        <dbReference type="ARBA" id="ARBA00007668"/>
    </source>
</evidence>
<keyword evidence="15" id="KW-1185">Reference proteome</keyword>
<proteinExistence type="inferred from homology"/>
<dbReference type="STRING" id="126957.T1JAA1"/>
<keyword evidence="5 13" id="KW-0679">Respiratory chain</keyword>
<dbReference type="EMBL" id="JH431987">
    <property type="status" value="NOT_ANNOTATED_CDS"/>
    <property type="molecule type" value="Genomic_DNA"/>
</dbReference>
<name>T1JAA1_STRMM</name>